<organism evidence="1 2">
    <name type="scientific">Sphingomonas albertensis</name>
    <dbReference type="NCBI Taxonomy" id="2762591"/>
    <lineage>
        <taxon>Bacteria</taxon>
        <taxon>Pseudomonadati</taxon>
        <taxon>Pseudomonadota</taxon>
        <taxon>Alphaproteobacteria</taxon>
        <taxon>Sphingomonadales</taxon>
        <taxon>Sphingomonadaceae</taxon>
        <taxon>Sphingomonas</taxon>
    </lineage>
</organism>
<dbReference type="Gene3D" id="3.40.50.2000">
    <property type="entry name" value="Glycogen Phosphorylase B"/>
    <property type="match status" value="1"/>
</dbReference>
<comment type="caution">
    <text evidence="1">The sequence shown here is derived from an EMBL/GenBank/DDBJ whole genome shotgun (WGS) entry which is preliminary data.</text>
</comment>
<gene>
    <name evidence="1" type="ORF">H8S47_06330</name>
</gene>
<proteinExistence type="predicted"/>
<sequence length="370" mass="38968">MRLIFVTPTDIADPQGGRAMLARLHRDALQALLGDDLREYRVTGTAGMLASLAGQVDGATPAQAEAIVAAIDAHGADALWLDGSNLGHIARAVSRARPNVRIVTFFHNVEARFFWGAMRARRSLKSVAVLAANWLAERMAVRRSDVLVTLSDRDSAGLRRLYGRGADTVAPMVLEDRAPPAPAPAPPHDPAHAPAVSGGYLLFVGGGFYANIAGIRWFAQQVAPRIALPVKVIGRAMDELAGEFAPTDNGTDNAAGNVELIGAVDDLAPWYAGATLVIAPIFDGSGMKTKVAEALMHGKRIAATPEALSGYADDVVAASWCCADADAFVRAVAEAAAAPPLPYDPAMRALYERDHSPAAGAARLARIMAR</sequence>
<evidence type="ECO:0000313" key="1">
    <source>
        <dbReference type="EMBL" id="MBC3941304.1"/>
    </source>
</evidence>
<dbReference type="Pfam" id="PF13692">
    <property type="entry name" value="Glyco_trans_1_4"/>
    <property type="match status" value="1"/>
</dbReference>
<dbReference type="SUPFAM" id="SSF53756">
    <property type="entry name" value="UDP-Glycosyltransferase/glycogen phosphorylase"/>
    <property type="match status" value="1"/>
</dbReference>
<dbReference type="Proteomes" id="UP000597613">
    <property type="component" value="Unassembled WGS sequence"/>
</dbReference>
<evidence type="ECO:0000313" key="2">
    <source>
        <dbReference type="Proteomes" id="UP000597613"/>
    </source>
</evidence>
<dbReference type="EMBL" id="JACONT010000009">
    <property type="protein sequence ID" value="MBC3941304.1"/>
    <property type="molecule type" value="Genomic_DNA"/>
</dbReference>
<keyword evidence="2" id="KW-1185">Reference proteome</keyword>
<accession>A0ABR7ALH2</accession>
<dbReference type="RefSeq" id="WP_187503073.1">
    <property type="nucleotide sequence ID" value="NZ_JACONT010000009.1"/>
</dbReference>
<reference evidence="1 2" key="1">
    <citation type="submission" date="2020-08" db="EMBL/GenBank/DDBJ databases">
        <title>Putative novel bacterial strains isolated from necrotic wheat leaf tissues caused by Xanthomonas translucens.</title>
        <authorList>
            <person name="Tambong J.T."/>
        </authorList>
    </citation>
    <scope>NUCLEOTIDE SEQUENCE [LARGE SCALE GENOMIC DNA]</scope>
    <source>
        <strain evidence="2">DOAB 1063</strain>
    </source>
</reference>
<name>A0ABR7ALH2_9SPHN</name>
<protein>
    <submittedName>
        <fullName evidence="1">Glycosyltransferase</fullName>
    </submittedName>
</protein>